<evidence type="ECO:0000256" key="3">
    <source>
        <dbReference type="ARBA" id="ARBA00022801"/>
    </source>
</evidence>
<dbReference type="InterPro" id="IPR009003">
    <property type="entry name" value="Peptidase_S1_PA"/>
</dbReference>
<reference evidence="6 7" key="1">
    <citation type="submission" date="2016-10" db="EMBL/GenBank/DDBJ databases">
        <authorList>
            <person name="de Groot N.N."/>
        </authorList>
    </citation>
    <scope>NUCLEOTIDE SEQUENCE [LARGE SCALE GENOMIC DNA]</scope>
    <source>
        <strain evidence="6 7">ATCC 35022</strain>
    </source>
</reference>
<dbReference type="PANTHER" id="PTHR22939:SF129">
    <property type="entry name" value="SERINE PROTEASE HTRA2, MITOCHONDRIAL"/>
    <property type="match status" value="1"/>
</dbReference>
<dbReference type="Gene3D" id="2.30.42.10">
    <property type="match status" value="1"/>
</dbReference>
<keyword evidence="2 6" id="KW-0645">Protease</keyword>
<dbReference type="SMART" id="SM00228">
    <property type="entry name" value="PDZ"/>
    <property type="match status" value="1"/>
</dbReference>
<feature type="domain" description="PDZ" evidence="5">
    <location>
        <begin position="219"/>
        <end position="277"/>
    </location>
</feature>
<dbReference type="InterPro" id="IPR001940">
    <property type="entry name" value="Peptidase_S1C"/>
</dbReference>
<keyword evidence="7" id="KW-1185">Reference proteome</keyword>
<name>A0A1G6DIA8_9HYPH</name>
<dbReference type="PRINTS" id="PR00834">
    <property type="entry name" value="PROTEASES2C"/>
</dbReference>
<dbReference type="EMBL" id="FMXQ01000007">
    <property type="protein sequence ID" value="SDB44841.1"/>
    <property type="molecule type" value="Genomic_DNA"/>
</dbReference>
<evidence type="ECO:0000259" key="5">
    <source>
        <dbReference type="PROSITE" id="PS50106"/>
    </source>
</evidence>
<evidence type="ECO:0000313" key="7">
    <source>
        <dbReference type="Proteomes" id="UP000199071"/>
    </source>
</evidence>
<comment type="similarity">
    <text evidence="1">Belongs to the peptidase S1C family.</text>
</comment>
<dbReference type="Pfam" id="PF13365">
    <property type="entry name" value="Trypsin_2"/>
    <property type="match status" value="1"/>
</dbReference>
<dbReference type="GO" id="GO:0006508">
    <property type="term" value="P:proteolysis"/>
    <property type="evidence" value="ECO:0007669"/>
    <property type="project" value="UniProtKB-KW"/>
</dbReference>
<organism evidence="6 7">
    <name type="scientific">Bauldia litoralis</name>
    <dbReference type="NCBI Taxonomy" id="665467"/>
    <lineage>
        <taxon>Bacteria</taxon>
        <taxon>Pseudomonadati</taxon>
        <taxon>Pseudomonadota</taxon>
        <taxon>Alphaproteobacteria</taxon>
        <taxon>Hyphomicrobiales</taxon>
        <taxon>Kaistiaceae</taxon>
        <taxon>Bauldia</taxon>
    </lineage>
</organism>
<keyword evidence="3" id="KW-0378">Hydrolase</keyword>
<dbReference type="PANTHER" id="PTHR22939">
    <property type="entry name" value="SERINE PROTEASE FAMILY S1C HTRA-RELATED"/>
    <property type="match status" value="1"/>
</dbReference>
<dbReference type="InterPro" id="IPR036034">
    <property type="entry name" value="PDZ_sf"/>
</dbReference>
<evidence type="ECO:0000256" key="1">
    <source>
        <dbReference type="ARBA" id="ARBA00010541"/>
    </source>
</evidence>
<dbReference type="Proteomes" id="UP000199071">
    <property type="component" value="Unassembled WGS sequence"/>
</dbReference>
<keyword evidence="4" id="KW-0720">Serine protease</keyword>
<dbReference type="Gene3D" id="2.40.10.120">
    <property type="match status" value="1"/>
</dbReference>
<dbReference type="AlphaFoldDB" id="A0A1G6DIA8"/>
<evidence type="ECO:0000313" key="6">
    <source>
        <dbReference type="EMBL" id="SDB44841.1"/>
    </source>
</evidence>
<gene>
    <name evidence="6" type="ORF">SAMN02982931_03429</name>
</gene>
<dbReference type="STRING" id="665467.SAMN02982931_03429"/>
<dbReference type="SUPFAM" id="SSF50494">
    <property type="entry name" value="Trypsin-like serine proteases"/>
    <property type="match status" value="1"/>
</dbReference>
<sequence>MPPQMNPQISETLQPRPEDYAYDLDQALGAVVSVTTIVPEDAFTADILGTERAGSGVLIRSDGVVLTIGYLVTEAETVWLGLSDGRTVPGHVLGYDQTTGFGLVQALARVDLPALKIGQSSSVEPGASVVLAGAGGRSGAVAARVIGKQEFAGYWEYLLDEAIFTAPAHPQWGGAALIGPAGDLIGIGSLRLEQSSEGEDEHLNMIVPIDLLPPILEDLLTVGRPNRPPRPWLGVYAVEIDDNVVVAGTATGAPAERAGLQNGDVILAVDGEEVTDLAGFFRHVWAMGAAGTEVPLTIFQEGRTEDIRVTSGDRSDFLKSPSLH</sequence>
<protein>
    <submittedName>
        <fullName evidence="6">Serine protease, S1-C subfamily, contains C-terminal PDZ domain</fullName>
    </submittedName>
</protein>
<dbReference type="SUPFAM" id="SSF50156">
    <property type="entry name" value="PDZ domain-like"/>
    <property type="match status" value="1"/>
</dbReference>
<dbReference type="InterPro" id="IPR001478">
    <property type="entry name" value="PDZ"/>
</dbReference>
<dbReference type="Pfam" id="PF13180">
    <property type="entry name" value="PDZ_2"/>
    <property type="match status" value="1"/>
</dbReference>
<evidence type="ECO:0000256" key="4">
    <source>
        <dbReference type="ARBA" id="ARBA00022825"/>
    </source>
</evidence>
<dbReference type="OrthoDB" id="7296822at2"/>
<dbReference type="GO" id="GO:0004252">
    <property type="term" value="F:serine-type endopeptidase activity"/>
    <property type="evidence" value="ECO:0007669"/>
    <property type="project" value="InterPro"/>
</dbReference>
<dbReference type="RefSeq" id="WP_090878156.1">
    <property type="nucleotide sequence ID" value="NZ_FMXQ01000007.1"/>
</dbReference>
<accession>A0A1G6DIA8</accession>
<evidence type="ECO:0000256" key="2">
    <source>
        <dbReference type="ARBA" id="ARBA00022670"/>
    </source>
</evidence>
<proteinExistence type="inferred from homology"/>
<dbReference type="PROSITE" id="PS50106">
    <property type="entry name" value="PDZ"/>
    <property type="match status" value="1"/>
</dbReference>